<organism evidence="3 4">
    <name type="scientific">Deinococcus psychrotolerans</name>
    <dbReference type="NCBI Taxonomy" id="2489213"/>
    <lineage>
        <taxon>Bacteria</taxon>
        <taxon>Thermotogati</taxon>
        <taxon>Deinococcota</taxon>
        <taxon>Deinococci</taxon>
        <taxon>Deinococcales</taxon>
        <taxon>Deinococcaceae</taxon>
        <taxon>Deinococcus</taxon>
    </lineage>
</organism>
<proteinExistence type="predicted"/>
<dbReference type="PANTHER" id="PTHR22602">
    <property type="entry name" value="TRANSFERASE CAF17, MITOCHONDRIAL-RELATED"/>
    <property type="match status" value="1"/>
</dbReference>
<dbReference type="PANTHER" id="PTHR22602:SF0">
    <property type="entry name" value="TRANSFERASE CAF17, MITOCHONDRIAL-RELATED"/>
    <property type="match status" value="1"/>
</dbReference>
<reference evidence="3 4" key="1">
    <citation type="submission" date="2018-11" db="EMBL/GenBank/DDBJ databases">
        <title>Deinococcus shelandsis sp. nov., isolated from South Shetland Islands soil of Antarctica.</title>
        <authorList>
            <person name="Tian J."/>
        </authorList>
    </citation>
    <scope>NUCLEOTIDE SEQUENCE [LARGE SCALE GENOMIC DNA]</scope>
    <source>
        <strain evidence="3 4">S14-83T</strain>
    </source>
</reference>
<dbReference type="GO" id="GO:0016226">
    <property type="term" value="P:iron-sulfur cluster assembly"/>
    <property type="evidence" value="ECO:0007669"/>
    <property type="project" value="TreeGrafter"/>
</dbReference>
<evidence type="ECO:0000313" key="3">
    <source>
        <dbReference type="EMBL" id="AZI42878.1"/>
    </source>
</evidence>
<dbReference type="AlphaFoldDB" id="A0A3G8YC50"/>
<dbReference type="OrthoDB" id="9796287at2"/>
<dbReference type="Gene3D" id="3.30.1360.120">
    <property type="entry name" value="Probable tRNA modification gtpase trme, domain 1"/>
    <property type="match status" value="1"/>
</dbReference>
<accession>A0A3G8YC50</accession>
<dbReference type="Proteomes" id="UP000276417">
    <property type="component" value="Chromosome 1"/>
</dbReference>
<evidence type="ECO:0000256" key="1">
    <source>
        <dbReference type="ARBA" id="ARBA00022946"/>
    </source>
</evidence>
<dbReference type="InterPro" id="IPR027266">
    <property type="entry name" value="TrmE/GcvT-like"/>
</dbReference>
<dbReference type="Pfam" id="PF25455">
    <property type="entry name" value="Beta-barrel_CAF17_C"/>
    <property type="match status" value="1"/>
</dbReference>
<evidence type="ECO:0000259" key="2">
    <source>
        <dbReference type="Pfam" id="PF25455"/>
    </source>
</evidence>
<dbReference type="NCBIfam" id="TIGR03317">
    <property type="entry name" value="ygfZ_signature"/>
    <property type="match status" value="1"/>
</dbReference>
<feature type="domain" description="CAF17 C-terminal" evidence="2">
    <location>
        <begin position="236"/>
        <end position="290"/>
    </location>
</feature>
<dbReference type="RefSeq" id="WP_124870315.1">
    <property type="nucleotide sequence ID" value="NZ_CP034183.1"/>
</dbReference>
<evidence type="ECO:0000313" key="4">
    <source>
        <dbReference type="Proteomes" id="UP000276417"/>
    </source>
</evidence>
<dbReference type="KEGG" id="dph:EHF33_09055"/>
<protein>
    <submittedName>
        <fullName evidence="3">Folate-binding protein</fullName>
    </submittedName>
</protein>
<sequence>MTAFTATAFTVLPSSALRLTGTDRLDFVQGQMTNNLKAAPTPGMVEACFLSPKGQIEFFARIYKRENDLYLHLAEGVAPALAARFGKYIIFDQVEVQDISGELASLHVWSQQVPGWDAGGPEVQSFELGGGVVLAGRIDRTGSAGLDLHYLRKHQAEVLLAIGGIERSHAELEAARIGAGISDAVQDGWAGFLPQEVGLERAMSYRKGCYVGQEIMARLEARGNTRYQLAQLENAQGQLLPARAEITLSGKVVGRSGASAGYTALARLRKDVPEGAVLEVGGVAASVKVPLAAAE</sequence>
<dbReference type="InterPro" id="IPR057460">
    <property type="entry name" value="CAF17_C"/>
</dbReference>
<dbReference type="SUPFAM" id="SSF103025">
    <property type="entry name" value="Folate-binding domain"/>
    <property type="match status" value="1"/>
</dbReference>
<name>A0A3G8YC50_9DEIO</name>
<dbReference type="InterPro" id="IPR045179">
    <property type="entry name" value="YgfZ/GcvT"/>
</dbReference>
<dbReference type="EMBL" id="CP034183">
    <property type="protein sequence ID" value="AZI42878.1"/>
    <property type="molecule type" value="Genomic_DNA"/>
</dbReference>
<keyword evidence="4" id="KW-1185">Reference proteome</keyword>
<keyword evidence="1" id="KW-0809">Transit peptide</keyword>
<dbReference type="InterPro" id="IPR017703">
    <property type="entry name" value="YgfZ/GCV_T_CS"/>
</dbReference>
<gene>
    <name evidence="3" type="ORF">EHF33_09055</name>
</gene>